<keyword evidence="1" id="KW-0812">Transmembrane</keyword>
<dbReference type="KEGG" id="caa:Caka_2973"/>
<feature type="transmembrane region" description="Helical" evidence="1">
    <location>
        <begin position="58"/>
        <end position="79"/>
    </location>
</feature>
<evidence type="ECO:0008006" key="4">
    <source>
        <dbReference type="Google" id="ProtNLM"/>
    </source>
</evidence>
<organism evidence="2 3">
    <name type="scientific">Coraliomargarita akajimensis (strain DSM 45221 / IAM 15411 / JCM 23193 / KCTC 12865 / 04OKA010-24)</name>
    <dbReference type="NCBI Taxonomy" id="583355"/>
    <lineage>
        <taxon>Bacteria</taxon>
        <taxon>Pseudomonadati</taxon>
        <taxon>Verrucomicrobiota</taxon>
        <taxon>Opitutia</taxon>
        <taxon>Puniceicoccales</taxon>
        <taxon>Coraliomargaritaceae</taxon>
        <taxon>Coraliomargarita</taxon>
    </lineage>
</organism>
<feature type="transmembrane region" description="Helical" evidence="1">
    <location>
        <begin position="130"/>
        <end position="151"/>
    </location>
</feature>
<dbReference type="RefSeq" id="WP_013044702.1">
    <property type="nucleotide sequence ID" value="NC_014008.1"/>
</dbReference>
<dbReference type="HOGENOM" id="CLU_1376147_0_0_0"/>
<evidence type="ECO:0000256" key="1">
    <source>
        <dbReference type="SAM" id="Phobius"/>
    </source>
</evidence>
<gene>
    <name evidence="2" type="ordered locus">Caka_2973</name>
</gene>
<keyword evidence="1" id="KW-0472">Membrane</keyword>
<name>D5ERE2_CORAD</name>
<reference evidence="2 3" key="1">
    <citation type="journal article" date="2010" name="Stand. Genomic Sci.">
        <title>Complete genome sequence of Coraliomargarita akajimensis type strain (04OKA010-24).</title>
        <authorList>
            <person name="Mavromatis K."/>
            <person name="Abt B."/>
            <person name="Brambilla E."/>
            <person name="Lapidus A."/>
            <person name="Copeland A."/>
            <person name="Deshpande S."/>
            <person name="Nolan M."/>
            <person name="Lucas S."/>
            <person name="Tice H."/>
            <person name="Cheng J.F."/>
            <person name="Han C."/>
            <person name="Detter J.C."/>
            <person name="Woyke T."/>
            <person name="Goodwin L."/>
            <person name="Pitluck S."/>
            <person name="Held B."/>
            <person name="Brettin T."/>
            <person name="Tapia R."/>
            <person name="Ivanova N."/>
            <person name="Mikhailova N."/>
            <person name="Pati A."/>
            <person name="Liolios K."/>
            <person name="Chen A."/>
            <person name="Palaniappan K."/>
            <person name="Land M."/>
            <person name="Hauser L."/>
            <person name="Chang Y.J."/>
            <person name="Jeffries C.D."/>
            <person name="Rohde M."/>
            <person name="Goker M."/>
            <person name="Bristow J."/>
            <person name="Eisen J.A."/>
            <person name="Markowitz V."/>
            <person name="Hugenholtz P."/>
            <person name="Klenk H.P."/>
            <person name="Kyrpides N.C."/>
        </authorList>
    </citation>
    <scope>NUCLEOTIDE SEQUENCE [LARGE SCALE GENOMIC DNA]</scope>
    <source>
        <strain evidence="3">DSM 45221 / IAM 15411 / JCM 23193 / KCTC 12865</strain>
    </source>
</reference>
<proteinExistence type="predicted"/>
<evidence type="ECO:0000313" key="3">
    <source>
        <dbReference type="Proteomes" id="UP000000925"/>
    </source>
</evidence>
<accession>D5ERE2</accession>
<keyword evidence="3" id="KW-1185">Reference proteome</keyword>
<dbReference type="STRING" id="583355.Caka_2973"/>
<dbReference type="AlphaFoldDB" id="D5ERE2"/>
<evidence type="ECO:0000313" key="2">
    <source>
        <dbReference type="EMBL" id="ADE55986.1"/>
    </source>
</evidence>
<keyword evidence="1" id="KW-1133">Transmembrane helix</keyword>
<feature type="transmembrane region" description="Helical" evidence="1">
    <location>
        <begin position="157"/>
        <end position="179"/>
    </location>
</feature>
<feature type="transmembrane region" description="Helical" evidence="1">
    <location>
        <begin position="99"/>
        <end position="118"/>
    </location>
</feature>
<dbReference type="OrthoDB" id="200283at2"/>
<feature type="transmembrane region" description="Helical" evidence="1">
    <location>
        <begin position="33"/>
        <end position="51"/>
    </location>
</feature>
<protein>
    <recommendedName>
        <fullName evidence="4">Yip1 domain-containing protein</fullName>
    </recommendedName>
</protein>
<dbReference type="EMBL" id="CP001998">
    <property type="protein sequence ID" value="ADE55986.1"/>
    <property type="molecule type" value="Genomic_DNA"/>
</dbReference>
<dbReference type="Proteomes" id="UP000000925">
    <property type="component" value="Chromosome"/>
</dbReference>
<sequence length="198" mass="21034">MSKQSTPLYPLTLWYKPGATMQGLIAADKGHGAAVYISALFGVMTAGRFYIARQAEGFGLYALGGALGGVIALYFVSMLARNFSRWFGGKAELKAVRTALGIALLPHTLLAAIFFFVLATGMDAESAQKLMPLFAGLFLYGYIIILLSMAAALGLTVLRTFLCLVLTFVIAFFFISFAVNVAMQLSGATPPTAPAPAE</sequence>